<organism evidence="2">
    <name type="scientific">hydrothermal vent metagenome</name>
    <dbReference type="NCBI Taxonomy" id="652676"/>
    <lineage>
        <taxon>unclassified sequences</taxon>
        <taxon>metagenomes</taxon>
        <taxon>ecological metagenomes</taxon>
    </lineage>
</organism>
<evidence type="ECO:0000259" key="1">
    <source>
        <dbReference type="Pfam" id="PF07589"/>
    </source>
</evidence>
<dbReference type="Pfam" id="PF07589">
    <property type="entry name" value="PEP-CTERM"/>
    <property type="match status" value="1"/>
</dbReference>
<sequence>MKKIILLFIVAVMLTFTMNNKADAVNAVDTIQYSNQAAGDHFYNVADGHVSHDTYRWYDEDWEWAHNAITTSIDISATLNVSAWDVDKTSGEVDNIYAYDGGGGGLGWTLLGSLNGSNNTWDFTVFNLSSAFYDDIFTGLRVKIDIDSTNTVDTWAVSLAKSTLCIDECTKPDPNPGVVPEPSTYLLLGSGIAGLAFWRRRQKAKKA</sequence>
<dbReference type="InterPro" id="IPR013424">
    <property type="entry name" value="Ice-binding_C"/>
</dbReference>
<name>A0A3B0QWM7_9ZZZZ</name>
<feature type="domain" description="Ice-binding protein C-terminal" evidence="1">
    <location>
        <begin position="179"/>
        <end position="201"/>
    </location>
</feature>
<dbReference type="NCBIfam" id="TIGR02595">
    <property type="entry name" value="PEP_CTERM"/>
    <property type="match status" value="1"/>
</dbReference>
<evidence type="ECO:0000313" key="2">
    <source>
        <dbReference type="EMBL" id="VAV85820.1"/>
    </source>
</evidence>
<gene>
    <name evidence="2" type="ORF">MNBD_DELTA01-876</name>
</gene>
<dbReference type="EMBL" id="UOEA01000100">
    <property type="protein sequence ID" value="VAV85820.1"/>
    <property type="molecule type" value="Genomic_DNA"/>
</dbReference>
<accession>A0A3B0QWM7</accession>
<protein>
    <recommendedName>
        <fullName evidence="1">Ice-binding protein C-terminal domain-containing protein</fullName>
    </recommendedName>
</protein>
<dbReference type="AlphaFoldDB" id="A0A3B0QWM7"/>
<reference evidence="2" key="1">
    <citation type="submission" date="2018-06" db="EMBL/GenBank/DDBJ databases">
        <authorList>
            <person name="Zhirakovskaya E."/>
        </authorList>
    </citation>
    <scope>NUCLEOTIDE SEQUENCE</scope>
</reference>
<proteinExistence type="predicted"/>